<dbReference type="ESTHER" id="9rhiz-a0a1c2dnb2">
    <property type="family name" value="Abhydrolase_9"/>
</dbReference>
<evidence type="ECO:0008006" key="6">
    <source>
        <dbReference type="Google" id="ProtNLM"/>
    </source>
</evidence>
<keyword evidence="1" id="KW-1133">Transmembrane helix</keyword>
<feature type="transmembrane region" description="Helical" evidence="1">
    <location>
        <begin position="12"/>
        <end position="34"/>
    </location>
</feature>
<feature type="domain" description="Alpha/beta-hydrolase N-terminal" evidence="3">
    <location>
        <begin position="29"/>
        <end position="236"/>
    </location>
</feature>
<keyword evidence="5" id="KW-1185">Reference proteome</keyword>
<name>A0A1C2DNB2_9HYPH</name>
<dbReference type="InterPro" id="IPR012037">
    <property type="entry name" value="Alpha/beta-hydrolase_fam"/>
</dbReference>
<dbReference type="EMBL" id="MDEO01000033">
    <property type="protein sequence ID" value="OCX16254.1"/>
    <property type="molecule type" value="Genomic_DNA"/>
</dbReference>
<sequence length="552" mass="60117">MVFRWAARTIDAFSLTGLALATLFFCASLSPSLIPRDGITQGVLSGLSFSAGYGVGVALRALWTYMGLPVADIRRLAVPYWAIILACIAAAVIFLVQASGWQDSIRVLMGMQPADKIGPIQVAAIALVTFAIVILIARLLARIFRGIASRLRPYVPRRVAGVVGLAVTALLFWSVVDGVLLRFALRVMDSSYREVDQIVDADVKPPANPQKTGGPTSLIGWQGLGKMGRDYIASAPTGSEIANQTHQDAKEPIRVYAGLNSARTVEERAKLALDELVRVGGFERSALIIITPTGTGWVDPAGIDPVEYLHHGDIASVAIQYSYLPSWLSLLVEPGYGSEASRALFAQIYGYWKQLPKDKRPKLYLYGLSLGAMNSDLSSDLYDVVGDPYQGALWAGPPFPSRTWNTATASRVAGSPAWLPRFRDGSIIRFTNQHNALGLDGAPWGPIRIVYLQYASDPIVFFDPYSAFRQPAWMKGERGPDVSPRFRWFPIVTLLQLTVDIGLGTTAPMGHGHVYAPEHYIDAWVAVSQPPGWTAEKIDALKAYFVSQRPAG</sequence>
<feature type="transmembrane region" description="Helical" evidence="1">
    <location>
        <begin position="46"/>
        <end position="66"/>
    </location>
</feature>
<dbReference type="RefSeq" id="WP_024926278.1">
    <property type="nucleotide sequence ID" value="NZ_MDEO01000033.1"/>
</dbReference>
<evidence type="ECO:0000313" key="4">
    <source>
        <dbReference type="EMBL" id="OCX16254.1"/>
    </source>
</evidence>
<dbReference type="InterPro" id="IPR027787">
    <property type="entry name" value="Alpha/beta-hydrolase_catalytic"/>
</dbReference>
<accession>A0A1C2DNB2</accession>
<dbReference type="InterPro" id="IPR027788">
    <property type="entry name" value="Alpha/beta-hydrolase_N_dom"/>
</dbReference>
<dbReference type="AlphaFoldDB" id="A0A1C2DNB2"/>
<dbReference type="OrthoDB" id="4397445at2"/>
<feature type="transmembrane region" description="Helical" evidence="1">
    <location>
        <begin position="120"/>
        <end position="141"/>
    </location>
</feature>
<dbReference type="Pfam" id="PF15420">
    <property type="entry name" value="Abhydrolase_9_N"/>
    <property type="match status" value="1"/>
</dbReference>
<keyword evidence="1" id="KW-0812">Transmembrane</keyword>
<feature type="domain" description="Alpha/beta-hydrolase catalytic" evidence="2">
    <location>
        <begin position="253"/>
        <end position="540"/>
    </location>
</feature>
<dbReference type="PIRSF" id="PIRSF007542">
    <property type="entry name" value="UCP007542"/>
    <property type="match status" value="1"/>
</dbReference>
<evidence type="ECO:0000256" key="1">
    <source>
        <dbReference type="SAM" id="Phobius"/>
    </source>
</evidence>
<keyword evidence="1" id="KW-0472">Membrane</keyword>
<dbReference type="Proteomes" id="UP000094412">
    <property type="component" value="Unassembled WGS sequence"/>
</dbReference>
<proteinExistence type="predicted"/>
<feature type="transmembrane region" description="Helical" evidence="1">
    <location>
        <begin position="162"/>
        <end position="185"/>
    </location>
</feature>
<organism evidence="4 5">
    <name type="scientific">Mesorhizobium hungaricum</name>
    <dbReference type="NCBI Taxonomy" id="1566387"/>
    <lineage>
        <taxon>Bacteria</taxon>
        <taxon>Pseudomonadati</taxon>
        <taxon>Pseudomonadota</taxon>
        <taxon>Alphaproteobacteria</taxon>
        <taxon>Hyphomicrobiales</taxon>
        <taxon>Phyllobacteriaceae</taxon>
        <taxon>Mesorhizobium</taxon>
    </lineage>
</organism>
<reference evidence="4 5" key="1">
    <citation type="submission" date="2016-08" db="EMBL/GenBank/DDBJ databases">
        <title>Whole genome sequence of Mesorhizobium sp. strain UASWS1009 isolated from industrial sewage.</title>
        <authorList>
            <person name="Crovadore J."/>
            <person name="Calmin G."/>
            <person name="Chablais R."/>
            <person name="Cochard B."/>
            <person name="Lefort F."/>
        </authorList>
    </citation>
    <scope>NUCLEOTIDE SEQUENCE [LARGE SCALE GENOMIC DNA]</scope>
    <source>
        <strain evidence="4 5">UASWS1009</strain>
    </source>
</reference>
<feature type="transmembrane region" description="Helical" evidence="1">
    <location>
        <begin position="78"/>
        <end position="100"/>
    </location>
</feature>
<dbReference type="Pfam" id="PF10081">
    <property type="entry name" value="Abhydrolase_9"/>
    <property type="match status" value="1"/>
</dbReference>
<dbReference type="STRING" id="1566387.QV13_15520"/>
<gene>
    <name evidence="4" type="ORF">QV13_15520</name>
</gene>
<protein>
    <recommendedName>
        <fullName evidence="6">Alpha/beta-hydrolase catalytic domain-containing protein</fullName>
    </recommendedName>
</protein>
<evidence type="ECO:0000313" key="5">
    <source>
        <dbReference type="Proteomes" id="UP000094412"/>
    </source>
</evidence>
<comment type="caution">
    <text evidence="4">The sequence shown here is derived from an EMBL/GenBank/DDBJ whole genome shotgun (WGS) entry which is preliminary data.</text>
</comment>
<evidence type="ECO:0000259" key="2">
    <source>
        <dbReference type="Pfam" id="PF10081"/>
    </source>
</evidence>
<evidence type="ECO:0000259" key="3">
    <source>
        <dbReference type="Pfam" id="PF15420"/>
    </source>
</evidence>